<dbReference type="PANTHER" id="PTHR47585">
    <property type="match status" value="1"/>
</dbReference>
<keyword evidence="6" id="KW-1185">Reference proteome</keyword>
<dbReference type="Pfam" id="PF07287">
    <property type="entry name" value="AtuA"/>
    <property type="match status" value="1"/>
</dbReference>
<feature type="transmembrane region" description="Helical" evidence="1">
    <location>
        <begin position="16"/>
        <end position="37"/>
    </location>
</feature>
<keyword evidence="1" id="KW-0472">Membrane</keyword>
<keyword evidence="1" id="KW-0812">Transmembrane</keyword>
<proteinExistence type="predicted"/>
<dbReference type="InterPro" id="IPR010839">
    <property type="entry name" value="AtuA_N"/>
</dbReference>
<feature type="domain" description="Alpha/beta hydrolase fold-3" evidence="3">
    <location>
        <begin position="111"/>
        <end position="308"/>
    </location>
</feature>
<dbReference type="GeneID" id="68288887"/>
<dbReference type="Pfam" id="PF07859">
    <property type="entry name" value="Abhydrolase_3"/>
    <property type="match status" value="1"/>
</dbReference>
<evidence type="ECO:0000259" key="2">
    <source>
        <dbReference type="Pfam" id="PF07287"/>
    </source>
</evidence>
<organism evidence="5 6">
    <name type="scientific">Cercospora kikuchii</name>
    <dbReference type="NCBI Taxonomy" id="84275"/>
    <lineage>
        <taxon>Eukaryota</taxon>
        <taxon>Fungi</taxon>
        <taxon>Dikarya</taxon>
        <taxon>Ascomycota</taxon>
        <taxon>Pezizomycotina</taxon>
        <taxon>Dothideomycetes</taxon>
        <taxon>Dothideomycetidae</taxon>
        <taxon>Mycosphaerellales</taxon>
        <taxon>Mycosphaerellaceae</taxon>
        <taxon>Cercospora</taxon>
    </lineage>
</organism>
<evidence type="ECO:0000313" key="6">
    <source>
        <dbReference type="Proteomes" id="UP000825890"/>
    </source>
</evidence>
<comment type="caution">
    <text evidence="5">The sequence shown here is derived from an EMBL/GenBank/DDBJ whole genome shotgun (WGS) entry which is preliminary data.</text>
</comment>
<dbReference type="Pfam" id="PF23544">
    <property type="entry name" value="AtuA_ferredoxin"/>
    <property type="match status" value="1"/>
</dbReference>
<dbReference type="InterPro" id="IPR029058">
    <property type="entry name" value="AB_hydrolase_fold"/>
</dbReference>
<dbReference type="GO" id="GO:0016787">
    <property type="term" value="F:hydrolase activity"/>
    <property type="evidence" value="ECO:0007669"/>
    <property type="project" value="InterPro"/>
</dbReference>
<dbReference type="RefSeq" id="XP_044654438.1">
    <property type="nucleotide sequence ID" value="XM_044798503.1"/>
</dbReference>
<dbReference type="InterPro" id="IPR013094">
    <property type="entry name" value="AB_hydrolase_3"/>
</dbReference>
<keyword evidence="1" id="KW-1133">Transmembrane helix</keyword>
<dbReference type="OrthoDB" id="10265871at2759"/>
<evidence type="ECO:0000256" key="1">
    <source>
        <dbReference type="SAM" id="Phobius"/>
    </source>
</evidence>
<accession>A0A9P3CDZ0</accession>
<name>A0A9P3CDZ0_9PEZI</name>
<evidence type="ECO:0000313" key="5">
    <source>
        <dbReference type="EMBL" id="GIZ39951.1"/>
    </source>
</evidence>
<dbReference type="InterPro" id="IPR056362">
    <property type="entry name" value="AtuA-like_ferredoxin_dom"/>
</dbReference>
<feature type="domain" description="Acyclic terpene utilisation N-terminal" evidence="2">
    <location>
        <begin position="312"/>
        <end position="736"/>
    </location>
</feature>
<dbReference type="Proteomes" id="UP000825890">
    <property type="component" value="Unassembled WGS sequence"/>
</dbReference>
<feature type="domain" description="AtuA-like ferredoxin-fold" evidence="4">
    <location>
        <begin position="786"/>
        <end position="885"/>
    </location>
</feature>
<gene>
    <name evidence="5" type="ORF">CKM354_000331200</name>
</gene>
<dbReference type="PANTHER" id="PTHR47585:SF2">
    <property type="entry name" value="DUF1446 DOMAIN PROTEIN (AFU_ORTHOLOGUE AFUA_6G11420)"/>
    <property type="match status" value="1"/>
</dbReference>
<protein>
    <recommendedName>
        <fullName evidence="7">Alpha/beta hydrolase fold-3 domain-containing protein</fullName>
    </recommendedName>
</protein>
<sequence>MPPSAIRSIREHPYQFARFLYCFIAQLVLIILHRALLPTHPRYQSFRIEVQKAYSSSTALYFPIFTHRLPADYPEEDAFPITGKGWSGYIIPGHDHAVLTSATDKTTVTVILFAHGGGYARGEARMYVPYMKRWVACAKAQSLRIVFLSVEYPLSGEATHPAQRSAFLDAYRYLLDLGVPSGNVVFMGDSAGGGICINSALHASSENMPQPAASILISPWIDMSLSAYEGGNQAVMSDYFIMANEAVPVLTKAFLGKYVGTDGDANALYRPLDQLRGLNPQLIFVGAAEFALSDSKDWARRCREAGVPWLKSMLSGPTKVDAITGDWLSEYNIGTRALERQSNGKGRYEPGFLHSLRMSMNLYKTYPRKLKIVVNAGGGDPKQLAAEVDGLLTKNGIHRRIAYISGDNILDRVDELSFQPLTPTSGTYDSFRGSYGRLLSANAYIGAAGIQTALEEGADIVIAGRCTDASPVIGLCAWWHKWTALDLDPLAGSLVAGHLIECGCYVCGGSFAGFQDMGDKHFSLSFPIAEVRSDGTAVIQKQPDQHGMITVDTVRTQFVYELQGDRYLNPDVVADITWIDMNQVGSDKVEVKGVKGLPPPATLKVAITAEAGYQAEFSVYVTGLDAREKVESFKRMSLNMIDASKFKKLEFQFVGMPSADPKSLNEATATLRVFAQADNPQVLSRGRFLGPLLSNQLQGFPALTPNLDYRTADPKPIVTLYTGLIEREQIRETCHFLQSSGAEQSVLPRHSLQNVPKHYPTPGAVPPPSDEHYTALENFGPTIKAPLGSILYGRSGDKGANVNVGLFLPSSQQTEQTWQWLRSFMTIDRLITLMAKDYDTRLRIERCEFPNIQAIHFVVHGLLGTGVSSTSSPDALGKGFVEFLRARYIDVPRSFLTAKSQLKL</sequence>
<dbReference type="SUPFAM" id="SSF53474">
    <property type="entry name" value="alpha/beta-Hydrolases"/>
    <property type="match status" value="1"/>
</dbReference>
<dbReference type="Gene3D" id="3.40.50.1820">
    <property type="entry name" value="alpha/beta hydrolase"/>
    <property type="match status" value="1"/>
</dbReference>
<evidence type="ECO:0008006" key="7">
    <source>
        <dbReference type="Google" id="ProtNLM"/>
    </source>
</evidence>
<dbReference type="AlphaFoldDB" id="A0A9P3CDZ0"/>
<evidence type="ECO:0000259" key="3">
    <source>
        <dbReference type="Pfam" id="PF07859"/>
    </source>
</evidence>
<dbReference type="EMBL" id="BOLY01000002">
    <property type="protein sequence ID" value="GIZ39951.1"/>
    <property type="molecule type" value="Genomic_DNA"/>
</dbReference>
<evidence type="ECO:0000259" key="4">
    <source>
        <dbReference type="Pfam" id="PF23544"/>
    </source>
</evidence>
<reference evidence="5 6" key="1">
    <citation type="submission" date="2021-01" db="EMBL/GenBank/DDBJ databases">
        <title>Cercospora kikuchii MAFF 305040 whole genome shotgun sequence.</title>
        <authorList>
            <person name="Kashiwa T."/>
            <person name="Suzuki T."/>
        </authorList>
    </citation>
    <scope>NUCLEOTIDE SEQUENCE [LARGE SCALE GENOMIC DNA]</scope>
    <source>
        <strain evidence="5 6">MAFF 305040</strain>
    </source>
</reference>